<gene>
    <name evidence="1" type="ORF">JWS13_05095</name>
</gene>
<dbReference type="CDD" id="cd11538">
    <property type="entry name" value="NTP-PPase_u1"/>
    <property type="match status" value="1"/>
</dbReference>
<evidence type="ECO:0000313" key="2">
    <source>
        <dbReference type="Proteomes" id="UP000662986"/>
    </source>
</evidence>
<organism evidence="1 2">
    <name type="scientific">Rhodococcus pseudokoreensis</name>
    <dbReference type="NCBI Taxonomy" id="2811421"/>
    <lineage>
        <taxon>Bacteria</taxon>
        <taxon>Bacillati</taxon>
        <taxon>Actinomycetota</taxon>
        <taxon>Actinomycetes</taxon>
        <taxon>Mycobacteriales</taxon>
        <taxon>Nocardiaceae</taxon>
        <taxon>Rhodococcus</taxon>
    </lineage>
</organism>
<proteinExistence type="predicted"/>
<dbReference type="Gene3D" id="1.10.287.1080">
    <property type="entry name" value="MazG-like"/>
    <property type="match status" value="1"/>
</dbReference>
<evidence type="ECO:0000313" key="1">
    <source>
        <dbReference type="EMBL" id="QSE88036.1"/>
    </source>
</evidence>
<keyword evidence="2" id="KW-1185">Reference proteome</keyword>
<keyword evidence="1" id="KW-0614">Plasmid</keyword>
<dbReference type="Proteomes" id="UP000662986">
    <property type="component" value="Plasmid unnamed1"/>
</dbReference>
<protein>
    <submittedName>
        <fullName evidence="1">Pyrophosphatase</fullName>
    </submittedName>
</protein>
<name>A0A974VZD1_9NOCA</name>
<reference evidence="1 2" key="1">
    <citation type="journal article" date="2021" name="Microbiol. Resour. Announc.">
        <title>Complete Genome Sequences of Two Rhodococcus sp. Strains with Large and Linear Chromosomes, Isolated from Apple Rhizosphere.</title>
        <authorList>
            <person name="Benning S."/>
            <person name="Brugnone N."/>
            <person name="Siani R."/>
            <person name="Kublik S."/>
            <person name="Schloter M."/>
            <person name="Rad V."/>
        </authorList>
    </citation>
    <scope>NUCLEOTIDE SEQUENCE [LARGE SCALE GENOMIC DNA]</scope>
    <source>
        <strain evidence="1 2">R79</strain>
    </source>
</reference>
<accession>A0A974VZD1</accession>
<reference evidence="1 2" key="2">
    <citation type="journal article" date="2022" name="Arch. Microbiol.">
        <title>Rhodococcus pseudokoreensis sp. nov. isolated from the rhizosphere of young M26 apple rootstocks.</title>
        <authorList>
            <person name="Kampfer P."/>
            <person name="Glaeser S.P."/>
            <person name="Blom J."/>
            <person name="Wolf J."/>
            <person name="Benning S."/>
            <person name="Schloter M."/>
            <person name="Neumann-Schaal M."/>
        </authorList>
    </citation>
    <scope>NUCLEOTIDE SEQUENCE [LARGE SCALE GENOMIC DNA]</scope>
    <source>
        <strain evidence="1 2">R79</strain>
    </source>
</reference>
<dbReference type="SUPFAM" id="SSF101386">
    <property type="entry name" value="all-alpha NTP pyrophosphatases"/>
    <property type="match status" value="1"/>
</dbReference>
<dbReference type="EMBL" id="CP070618">
    <property type="protein sequence ID" value="QSE88036.1"/>
    <property type="molecule type" value="Genomic_DNA"/>
</dbReference>
<dbReference type="RefSeq" id="WP_206004798.1">
    <property type="nucleotide sequence ID" value="NZ_CP070618.1"/>
</dbReference>
<geneLocation type="plasmid" evidence="1 2">
    <name>unnamed1</name>
</geneLocation>
<sequence>MDLGQLSDEVEEISKHYAERFGIERDAAWFLLKLQEEVGELTQSFLMVTGQARTKERSPDQLAAALRNEVADVLCQTLLLARFHDIDLAAAVNEKWLVWKSGDANAQGVHIDSR</sequence>